<gene>
    <name evidence="2" type="ORF">HNR30_003080</name>
</gene>
<organism evidence="2 3">
    <name type="scientific">Nonomuraea soli</name>
    <dbReference type="NCBI Taxonomy" id="1032476"/>
    <lineage>
        <taxon>Bacteria</taxon>
        <taxon>Bacillati</taxon>
        <taxon>Actinomycetota</taxon>
        <taxon>Actinomycetes</taxon>
        <taxon>Streptosporangiales</taxon>
        <taxon>Streptosporangiaceae</taxon>
        <taxon>Nonomuraea</taxon>
    </lineage>
</organism>
<proteinExistence type="predicted"/>
<sequence>MPLQASVIMLGVKDVERAREFYVEGMGARVVQAYPGFVRCGLGEGSSDLALYEWDAVAQDAGVSAEGFGFRGFAVHHLADSREEVDALVEAAQAAGATVVRAPAEAAWGGYDGVFADPDGYLWKIASA</sequence>
<dbReference type="Gene3D" id="3.10.180.10">
    <property type="entry name" value="2,3-Dihydroxybiphenyl 1,2-Dioxygenase, domain 1"/>
    <property type="match status" value="1"/>
</dbReference>
<dbReference type="RefSeq" id="WP_181610505.1">
    <property type="nucleotide sequence ID" value="NZ_BAABAM010000002.1"/>
</dbReference>
<keyword evidence="3" id="KW-1185">Reference proteome</keyword>
<dbReference type="PANTHER" id="PTHR36503:SF1">
    <property type="entry name" value="BLR2520 PROTEIN"/>
    <property type="match status" value="1"/>
</dbReference>
<reference evidence="2 3" key="1">
    <citation type="submission" date="2020-07" db="EMBL/GenBank/DDBJ databases">
        <title>Genomic Encyclopedia of Type Strains, Phase IV (KMG-IV): sequencing the most valuable type-strain genomes for metagenomic binning, comparative biology and taxonomic classification.</title>
        <authorList>
            <person name="Goeker M."/>
        </authorList>
    </citation>
    <scope>NUCLEOTIDE SEQUENCE [LARGE SCALE GENOMIC DNA]</scope>
    <source>
        <strain evidence="2 3">DSM 45533</strain>
    </source>
</reference>
<dbReference type="InterPro" id="IPR029068">
    <property type="entry name" value="Glyas_Bleomycin-R_OHBP_Dase"/>
</dbReference>
<comment type="caution">
    <text evidence="2">The sequence shown here is derived from an EMBL/GenBank/DDBJ whole genome shotgun (WGS) entry which is preliminary data.</text>
</comment>
<dbReference type="InterPro" id="IPR004360">
    <property type="entry name" value="Glyas_Fos-R_dOase_dom"/>
</dbReference>
<accession>A0A7W0CIC9</accession>
<evidence type="ECO:0000313" key="3">
    <source>
        <dbReference type="Proteomes" id="UP000530928"/>
    </source>
</evidence>
<dbReference type="PANTHER" id="PTHR36503">
    <property type="entry name" value="BLR2520 PROTEIN"/>
    <property type="match status" value="1"/>
</dbReference>
<evidence type="ECO:0000259" key="1">
    <source>
        <dbReference type="PROSITE" id="PS51819"/>
    </source>
</evidence>
<dbReference type="Proteomes" id="UP000530928">
    <property type="component" value="Unassembled WGS sequence"/>
</dbReference>
<dbReference type="SUPFAM" id="SSF54593">
    <property type="entry name" value="Glyoxalase/Bleomycin resistance protein/Dihydroxybiphenyl dioxygenase"/>
    <property type="match status" value="1"/>
</dbReference>
<feature type="domain" description="VOC" evidence="1">
    <location>
        <begin position="4"/>
        <end position="128"/>
    </location>
</feature>
<dbReference type="EMBL" id="JACDUR010000003">
    <property type="protein sequence ID" value="MBA2891739.1"/>
    <property type="molecule type" value="Genomic_DNA"/>
</dbReference>
<protein>
    <recommendedName>
        <fullName evidence="1">VOC domain-containing protein</fullName>
    </recommendedName>
</protein>
<dbReference type="InterPro" id="IPR037523">
    <property type="entry name" value="VOC_core"/>
</dbReference>
<dbReference type="PROSITE" id="PS51819">
    <property type="entry name" value="VOC"/>
    <property type="match status" value="1"/>
</dbReference>
<name>A0A7W0CIC9_9ACTN</name>
<dbReference type="AlphaFoldDB" id="A0A7W0CIC9"/>
<dbReference type="Pfam" id="PF00903">
    <property type="entry name" value="Glyoxalase"/>
    <property type="match status" value="1"/>
</dbReference>
<evidence type="ECO:0000313" key="2">
    <source>
        <dbReference type="EMBL" id="MBA2891739.1"/>
    </source>
</evidence>